<organism evidence="1 2">
    <name type="scientific">Suillus fuscotomentosus</name>
    <dbReference type="NCBI Taxonomy" id="1912939"/>
    <lineage>
        <taxon>Eukaryota</taxon>
        <taxon>Fungi</taxon>
        <taxon>Dikarya</taxon>
        <taxon>Basidiomycota</taxon>
        <taxon>Agaricomycotina</taxon>
        <taxon>Agaricomycetes</taxon>
        <taxon>Agaricomycetidae</taxon>
        <taxon>Boletales</taxon>
        <taxon>Suillineae</taxon>
        <taxon>Suillaceae</taxon>
        <taxon>Suillus</taxon>
    </lineage>
</organism>
<name>A0AAD4HQY6_9AGAM</name>
<proteinExistence type="predicted"/>
<protein>
    <recommendedName>
        <fullName evidence="3">CxC1-like cysteine cluster associated with KDZ transposases domain-containing protein</fullName>
    </recommendedName>
</protein>
<evidence type="ECO:0000313" key="2">
    <source>
        <dbReference type="Proteomes" id="UP001195769"/>
    </source>
</evidence>
<dbReference type="EMBL" id="JABBWK010000007">
    <property type="protein sequence ID" value="KAG1905547.1"/>
    <property type="molecule type" value="Genomic_DNA"/>
</dbReference>
<gene>
    <name evidence="1" type="ORF">F5891DRAFT_1183493</name>
</gene>
<comment type="caution">
    <text evidence="1">The sequence shown here is derived from an EMBL/GenBank/DDBJ whole genome shotgun (WGS) entry which is preliminary data.</text>
</comment>
<sequence length="449" mass="50611">MAPGHLNKRLKNRTGLTSQKIRHEVLGSKQIAERAAGVSVRKKSRMKVLSAEEKRALEALRQSRNASDFGECGFDGDDDFGANVLDGSEPIDISHVGGELQELTRKLVGDFWKINTGKSCNRRTDYRTRRDRTRRRTQAFDTQMSALIDAYMDWHLVHSTLDGRGFFSRYSDVQDMNAGSIEIKVVDVFYAERIPLGILSTDTFIASALVCQGVIPCSPISPTTAITMEALDFYRIACQRNPHFSIQAYVRTLCDLQGVQFYPYLSRQFSIALDVYLQILANVDSLVHQAISRSDPIWRLKHACPACTYTLKGEVPLKFSLLYTMDGNDSLKRVLKKLDSDDDNDNAPPRSAELPSTQVVRGDRCRESCLSWRDMLSLYEAQLSHATRAMRAPFPRFTMYTRARVPALARPIAPAIQMHPSTVHQAPYFSLIYIFTYLLGSASAPHERA</sequence>
<accession>A0AAD4HQY6</accession>
<evidence type="ECO:0000313" key="1">
    <source>
        <dbReference type="EMBL" id="KAG1905547.1"/>
    </source>
</evidence>
<evidence type="ECO:0008006" key="3">
    <source>
        <dbReference type="Google" id="ProtNLM"/>
    </source>
</evidence>
<keyword evidence="2" id="KW-1185">Reference proteome</keyword>
<reference evidence="1" key="1">
    <citation type="journal article" date="2020" name="New Phytol.">
        <title>Comparative genomics reveals dynamic genome evolution in host specialist ectomycorrhizal fungi.</title>
        <authorList>
            <person name="Lofgren L.A."/>
            <person name="Nguyen N.H."/>
            <person name="Vilgalys R."/>
            <person name="Ruytinx J."/>
            <person name="Liao H.L."/>
            <person name="Branco S."/>
            <person name="Kuo A."/>
            <person name="LaButti K."/>
            <person name="Lipzen A."/>
            <person name="Andreopoulos W."/>
            <person name="Pangilinan J."/>
            <person name="Riley R."/>
            <person name="Hundley H."/>
            <person name="Na H."/>
            <person name="Barry K."/>
            <person name="Grigoriev I.V."/>
            <person name="Stajich J.E."/>
            <person name="Kennedy P.G."/>
        </authorList>
    </citation>
    <scope>NUCLEOTIDE SEQUENCE</scope>
    <source>
        <strain evidence="1">FC203</strain>
    </source>
</reference>
<dbReference type="RefSeq" id="XP_041231122.1">
    <property type="nucleotide sequence ID" value="XM_041366286.1"/>
</dbReference>
<dbReference type="GeneID" id="64660584"/>
<dbReference type="Proteomes" id="UP001195769">
    <property type="component" value="Unassembled WGS sequence"/>
</dbReference>
<dbReference type="AlphaFoldDB" id="A0AAD4HQY6"/>